<dbReference type="AlphaFoldDB" id="A0A915JQ28"/>
<keyword evidence="1" id="KW-1185">Reference proteome</keyword>
<reference evidence="2" key="1">
    <citation type="submission" date="2022-11" db="UniProtKB">
        <authorList>
            <consortium name="WormBaseParasite"/>
        </authorList>
    </citation>
    <scope>IDENTIFICATION</scope>
</reference>
<evidence type="ECO:0000313" key="1">
    <source>
        <dbReference type="Proteomes" id="UP000887565"/>
    </source>
</evidence>
<dbReference type="WBParaSite" id="nRc.2.0.1.t28315-RA">
    <property type="protein sequence ID" value="nRc.2.0.1.t28315-RA"/>
    <property type="gene ID" value="nRc.2.0.1.g28315"/>
</dbReference>
<dbReference type="Proteomes" id="UP000887565">
    <property type="component" value="Unplaced"/>
</dbReference>
<organism evidence="1 2">
    <name type="scientific">Romanomermis culicivorax</name>
    <name type="common">Nematode worm</name>
    <dbReference type="NCBI Taxonomy" id="13658"/>
    <lineage>
        <taxon>Eukaryota</taxon>
        <taxon>Metazoa</taxon>
        <taxon>Ecdysozoa</taxon>
        <taxon>Nematoda</taxon>
        <taxon>Enoplea</taxon>
        <taxon>Dorylaimia</taxon>
        <taxon>Mermithida</taxon>
        <taxon>Mermithoidea</taxon>
        <taxon>Mermithidae</taxon>
        <taxon>Romanomermis</taxon>
    </lineage>
</organism>
<name>A0A915JQ28_ROMCU</name>
<proteinExistence type="predicted"/>
<accession>A0A915JQ28</accession>
<protein>
    <submittedName>
        <fullName evidence="2">Uncharacterized protein</fullName>
    </submittedName>
</protein>
<evidence type="ECO:0000313" key="2">
    <source>
        <dbReference type="WBParaSite" id="nRc.2.0.1.t28315-RA"/>
    </source>
</evidence>
<sequence length="136" mass="15652">MKERKDKDRNLKLKLRSSALMKPAQGYYTLGIRSLGNSLILEFGEWGIAHLKIAHLEIAHLEIAHLYETIAKFARSLISRSRFSGPKILCVSTIARKICLFYNICWYHGTVGIMGWLVQWDGWYCWIAGKVERAPL</sequence>